<protein>
    <recommendedName>
        <fullName evidence="1">peptidyl-tRNA hydrolase</fullName>
        <ecNumber evidence="1">3.1.1.29</ecNumber>
    </recommendedName>
</protein>
<feature type="transmembrane region" description="Helical" evidence="5">
    <location>
        <begin position="155"/>
        <end position="175"/>
    </location>
</feature>
<proteinExistence type="inferred from homology"/>
<keyword evidence="2" id="KW-0378">Hydrolase</keyword>
<evidence type="ECO:0000256" key="2">
    <source>
        <dbReference type="ARBA" id="ARBA00022801"/>
    </source>
</evidence>
<comment type="caution">
    <text evidence="7">The sequence shown here is derived from an EMBL/GenBank/DDBJ whole genome shotgun (WGS) entry which is preliminary data.</text>
</comment>
<evidence type="ECO:0000256" key="3">
    <source>
        <dbReference type="ARBA" id="ARBA00038050"/>
    </source>
</evidence>
<dbReference type="InterPro" id="IPR002833">
    <property type="entry name" value="PTH2"/>
</dbReference>
<dbReference type="NCBIfam" id="TIGR00283">
    <property type="entry name" value="arch_pth2"/>
    <property type="match status" value="1"/>
</dbReference>
<evidence type="ECO:0000313" key="7">
    <source>
        <dbReference type="EMBL" id="GMN44174.1"/>
    </source>
</evidence>
<reference evidence="7" key="1">
    <citation type="submission" date="2023-07" db="EMBL/GenBank/DDBJ databases">
        <title>draft genome sequence of fig (Ficus carica).</title>
        <authorList>
            <person name="Takahashi T."/>
            <person name="Nishimura K."/>
        </authorList>
    </citation>
    <scope>NUCLEOTIDE SEQUENCE</scope>
</reference>
<dbReference type="Gene3D" id="3.40.1490.10">
    <property type="entry name" value="Bit1"/>
    <property type="match status" value="1"/>
</dbReference>
<dbReference type="InterPro" id="IPR023476">
    <property type="entry name" value="Pep_tRNA_hydro_II_dom_sf"/>
</dbReference>
<dbReference type="Pfam" id="PF01981">
    <property type="entry name" value="PTH2"/>
    <property type="match status" value="1"/>
</dbReference>
<evidence type="ECO:0000256" key="5">
    <source>
        <dbReference type="SAM" id="Phobius"/>
    </source>
</evidence>
<dbReference type="CDD" id="cd09008">
    <property type="entry name" value="MTAN"/>
    <property type="match status" value="1"/>
</dbReference>
<dbReference type="EMBL" id="BTGU01000018">
    <property type="protein sequence ID" value="GMN44174.1"/>
    <property type="molecule type" value="Genomic_DNA"/>
</dbReference>
<dbReference type="SUPFAM" id="SSF102462">
    <property type="entry name" value="Peptidyl-tRNA hydrolase II"/>
    <property type="match status" value="1"/>
</dbReference>
<feature type="transmembrane region" description="Helical" evidence="5">
    <location>
        <begin position="6"/>
        <end position="26"/>
    </location>
</feature>
<dbReference type="PANTHER" id="PTHR21234">
    <property type="entry name" value="PURINE NUCLEOSIDE PHOSPHORYLASE"/>
    <property type="match status" value="1"/>
</dbReference>
<evidence type="ECO:0000313" key="8">
    <source>
        <dbReference type="Proteomes" id="UP001187192"/>
    </source>
</evidence>
<dbReference type="PANTHER" id="PTHR21234:SF43">
    <property type="entry name" value="OS06G0112100 PROTEIN"/>
    <property type="match status" value="1"/>
</dbReference>
<dbReference type="Proteomes" id="UP001187192">
    <property type="component" value="Unassembled WGS sequence"/>
</dbReference>
<dbReference type="CDD" id="cd02430">
    <property type="entry name" value="PTH2"/>
    <property type="match status" value="1"/>
</dbReference>
<dbReference type="AlphaFoldDB" id="A0AA87ZUU5"/>
<name>A0AA87ZUU5_FICCA</name>
<gene>
    <name evidence="7" type="ORF">TIFTF001_013364</name>
</gene>
<feature type="domain" description="Nucleoside phosphorylase" evidence="6">
    <location>
        <begin position="299"/>
        <end position="519"/>
    </location>
</feature>
<keyword evidence="5" id="KW-1133">Transmembrane helix</keyword>
<dbReference type="SUPFAM" id="SSF53167">
    <property type="entry name" value="Purine and uridine phosphorylases"/>
    <property type="match status" value="1"/>
</dbReference>
<accession>A0AA87ZUU5</accession>
<evidence type="ECO:0000256" key="4">
    <source>
        <dbReference type="ARBA" id="ARBA00048707"/>
    </source>
</evidence>
<dbReference type="Gene3D" id="3.40.50.1580">
    <property type="entry name" value="Nucleoside phosphorylase domain"/>
    <property type="match status" value="1"/>
</dbReference>
<comment type="catalytic activity">
    <reaction evidence="4">
        <text>an N-acyl-L-alpha-aminoacyl-tRNA + H2O = an N-acyl-L-amino acid + a tRNA + H(+)</text>
        <dbReference type="Rhea" id="RHEA:54448"/>
        <dbReference type="Rhea" id="RHEA-COMP:10123"/>
        <dbReference type="Rhea" id="RHEA-COMP:13883"/>
        <dbReference type="ChEBI" id="CHEBI:15377"/>
        <dbReference type="ChEBI" id="CHEBI:15378"/>
        <dbReference type="ChEBI" id="CHEBI:59874"/>
        <dbReference type="ChEBI" id="CHEBI:78442"/>
        <dbReference type="ChEBI" id="CHEBI:138191"/>
        <dbReference type="EC" id="3.1.1.29"/>
    </reaction>
</comment>
<keyword evidence="5" id="KW-0812">Transmembrane</keyword>
<keyword evidence="8" id="KW-1185">Reference proteome</keyword>
<evidence type="ECO:0000256" key="1">
    <source>
        <dbReference type="ARBA" id="ARBA00013260"/>
    </source>
</evidence>
<comment type="similarity">
    <text evidence="3">Belongs to the PTH2 family.</text>
</comment>
<dbReference type="GO" id="GO:0009116">
    <property type="term" value="P:nucleoside metabolic process"/>
    <property type="evidence" value="ECO:0007669"/>
    <property type="project" value="InterPro"/>
</dbReference>
<sequence>MEFSWLSAIIVGAGCLALGYLVGASFRTPKVTALVSSANKKKKKDNPKEPLEIENLADILDDFKMILVVRNDLKMGKGKIAAQCSHATLGLYKKLLHRAPKALNRWEMCAQPKVVVKIESEEDMLVLQERAKSLKLPTHITIDAGRTQIAPRVELAVNFVLKIFCDMAVVLIAFLNFGISDPKGSVVPCSLQFLTFEPYTYSRTVMAILGPVEVVDDLFFSHLQQGLIWKYSDRTMTNHDHQQRPMEVMVAVVWMLVIVMMQVKQSMEMRLRQSHPLHEEVQHWEDKGCRCNLRDDWGANCITVQILIDSFEIGGIVHYGTAGSANDSLSFGDVSVPSHLAFTASWKWKEFKSEKGQNPELKFGDFDLPNKGENLLGKVEFIPKQLYSSGKQMEELFWLPVEPKWLNVAAQLQDLKLQECVNDTYCLAETPKVVYSLRGSTADIFVDNAAFREFLFKKFNVSTVDEESAAVVMTCLSNGVPCIVFRGVSDLAGRARKHASTTTSLSSLAAINALNVAVEFIGLLNKQVTITHDN</sequence>
<keyword evidence="5" id="KW-0472">Membrane</keyword>
<organism evidence="7 8">
    <name type="scientific">Ficus carica</name>
    <name type="common">Common fig</name>
    <dbReference type="NCBI Taxonomy" id="3494"/>
    <lineage>
        <taxon>Eukaryota</taxon>
        <taxon>Viridiplantae</taxon>
        <taxon>Streptophyta</taxon>
        <taxon>Embryophyta</taxon>
        <taxon>Tracheophyta</taxon>
        <taxon>Spermatophyta</taxon>
        <taxon>Magnoliopsida</taxon>
        <taxon>eudicotyledons</taxon>
        <taxon>Gunneridae</taxon>
        <taxon>Pentapetalae</taxon>
        <taxon>rosids</taxon>
        <taxon>fabids</taxon>
        <taxon>Rosales</taxon>
        <taxon>Moraceae</taxon>
        <taxon>Ficeae</taxon>
        <taxon>Ficus</taxon>
    </lineage>
</organism>
<dbReference type="InterPro" id="IPR035994">
    <property type="entry name" value="Nucleoside_phosphorylase_sf"/>
</dbReference>
<dbReference type="InterPro" id="IPR000845">
    <property type="entry name" value="Nucleoside_phosphorylase_d"/>
</dbReference>
<dbReference type="GO" id="GO:0004045">
    <property type="term" value="F:peptidyl-tRNA hydrolase activity"/>
    <property type="evidence" value="ECO:0007669"/>
    <property type="project" value="UniProtKB-EC"/>
</dbReference>
<dbReference type="FunFam" id="3.40.1490.10:FF:000002">
    <property type="entry name" value="Peptidyl-tRNA hydrolase 2, mitochondrial"/>
    <property type="match status" value="1"/>
</dbReference>
<dbReference type="Pfam" id="PF01048">
    <property type="entry name" value="PNP_UDP_1"/>
    <property type="match status" value="1"/>
</dbReference>
<evidence type="ECO:0000259" key="6">
    <source>
        <dbReference type="Pfam" id="PF01048"/>
    </source>
</evidence>
<dbReference type="EC" id="3.1.1.29" evidence="1"/>